<feature type="region of interest" description="Disordered" evidence="2">
    <location>
        <begin position="4226"/>
        <end position="4292"/>
    </location>
</feature>
<feature type="compositionally biased region" description="Low complexity" evidence="2">
    <location>
        <begin position="3576"/>
        <end position="3585"/>
    </location>
</feature>
<protein>
    <recommendedName>
        <fullName evidence="4">Bridge-like lipid transfer protein family member 1 C-terminal domain-containing protein</fullName>
    </recommendedName>
</protein>
<feature type="region of interest" description="Disordered" evidence="2">
    <location>
        <begin position="2340"/>
        <end position="2398"/>
    </location>
</feature>
<comment type="caution">
    <text evidence="5">The sequence shown here is derived from an EMBL/GenBank/DDBJ whole genome shotgun (WGS) entry which is preliminary data.</text>
</comment>
<feature type="compositionally biased region" description="Low complexity" evidence="2">
    <location>
        <begin position="3350"/>
        <end position="3360"/>
    </location>
</feature>
<evidence type="ECO:0000259" key="4">
    <source>
        <dbReference type="SMART" id="SM01220"/>
    </source>
</evidence>
<feature type="compositionally biased region" description="Polar residues" evidence="2">
    <location>
        <begin position="3934"/>
        <end position="3944"/>
    </location>
</feature>
<feature type="region of interest" description="Disordered" evidence="2">
    <location>
        <begin position="3421"/>
        <end position="3473"/>
    </location>
</feature>
<keyword evidence="6" id="KW-1185">Reference proteome</keyword>
<feature type="compositionally biased region" description="Basic and acidic residues" evidence="2">
    <location>
        <begin position="3993"/>
        <end position="4022"/>
    </location>
</feature>
<feature type="region of interest" description="Disordered" evidence="2">
    <location>
        <begin position="3897"/>
        <end position="4033"/>
    </location>
</feature>
<feature type="compositionally biased region" description="Polar residues" evidence="2">
    <location>
        <begin position="2057"/>
        <end position="2073"/>
    </location>
</feature>
<feature type="compositionally biased region" description="Basic and acidic residues" evidence="2">
    <location>
        <begin position="2361"/>
        <end position="2386"/>
    </location>
</feature>
<name>A0A9Q1GX56_HOLLE</name>
<feature type="compositionally biased region" description="Basic and acidic residues" evidence="2">
    <location>
        <begin position="1181"/>
        <end position="1195"/>
    </location>
</feature>
<feature type="region of interest" description="Disordered" evidence="2">
    <location>
        <begin position="3629"/>
        <end position="3657"/>
    </location>
</feature>
<feature type="region of interest" description="Disordered" evidence="2">
    <location>
        <begin position="162"/>
        <end position="187"/>
    </location>
</feature>
<dbReference type="SMART" id="SM01220">
    <property type="entry name" value="FSA_C"/>
    <property type="match status" value="1"/>
</dbReference>
<feature type="compositionally biased region" description="Basic and acidic residues" evidence="2">
    <location>
        <begin position="3289"/>
        <end position="3307"/>
    </location>
</feature>
<keyword evidence="3" id="KW-0472">Membrane</keyword>
<feature type="domain" description="Bridge-like lipid transfer protein family member 1 C-terminal" evidence="4">
    <location>
        <begin position="4021"/>
        <end position="4646"/>
    </location>
</feature>
<feature type="region of interest" description="Disordered" evidence="2">
    <location>
        <begin position="3564"/>
        <end position="3591"/>
    </location>
</feature>
<dbReference type="Pfam" id="PF25039">
    <property type="entry name" value="BLTP1_M"/>
    <property type="match status" value="1"/>
</dbReference>
<keyword evidence="3" id="KW-0812">Transmembrane</keyword>
<organism evidence="5 6">
    <name type="scientific">Holothuria leucospilota</name>
    <name type="common">Black long sea cucumber</name>
    <name type="synonym">Mertensiothuria leucospilota</name>
    <dbReference type="NCBI Taxonomy" id="206669"/>
    <lineage>
        <taxon>Eukaryota</taxon>
        <taxon>Metazoa</taxon>
        <taxon>Echinodermata</taxon>
        <taxon>Eleutherozoa</taxon>
        <taxon>Echinozoa</taxon>
        <taxon>Holothuroidea</taxon>
        <taxon>Aspidochirotacea</taxon>
        <taxon>Aspidochirotida</taxon>
        <taxon>Holothuriidae</taxon>
        <taxon>Holothuria</taxon>
    </lineage>
</organism>
<sequence length="4660" mass="516250">MSSQSPPENGPNDGGNGSFISTVTTVLIWPMLTSLIMCVWIAYITFYNSRVIGSILTWVVNKLTGSARGHIHIGSFSFSVLSGKIMLRDVAYITEDYTFRCQDALIIMRWWQLYKPLPANADASQCPTRLNVFLFGMEFHCYNRSALYSEMEKKFGLPSQMIPQSNEKSQSHQSSEGNLSVSEGASQDTSSQENIWRDFFGVVKFEIISGRLVFGNTLVPTVLVIGVEELRGTYTTISPTYQWDLYTHDINCSVDELRVMLAPSKDYMGRVDKPPRFMGEGFVVCKSSKATIHYYYDEPGVQPSDEEIDGEEVNPPCWAMDITCDKSNQITYGPWADRQRGCLHKFFYPQDYKTMTPTEKLLPGQKRQYEKFDLRLNIVSKASLELLFIKNEETHNCYVEIVKGSYVEASIPFVIGQNGYVNKVEGQLLFLESATNLAYTPFIKSETLQFDVSMHYPLIWNHHQNWEISLNFNKANWSFIYDHKDFLADIISDWSSKEESDLLTFVPYTVNLNIALKDFEILLPINQYNWIDCSTHQPENVCIGVIGDTLDLSVVLPFSEFRPETIPLRVLLRAESAVAMLYLPDSYVSRPCLAALDKSAKGSSSWEGDRDAMKIPREMWKDYTSRPGWIEAACAPVVAVTILYQYHPVPLDVEAPTMIRKKSQRGHKYTTLPPEQPRGGLRKSELVTEPAAELASDLLHLEVDIGPLSVMAYGSIVKVFLAIKENYLGEFQSITRFDDKACQEIPADFDVDEKKINPLGLRHLDVTVSLNIDGIKGHLPVHCSKADGGCPTILMEQLCMELQKTYTQTRIQLLLSPILVTVLDTNLREGPGKHLNQGYLGLSGLQLRCHAMFSGTGLPPDATTVEYAWLVDLQLGSLCGKLSPSQALCLVEGIQQFLHLAIDDMDDLKPIEPVKYCVHMIPQKMCTLREAPYGTPCPEESDLKYRMTRLRLTGVQLQVVETDCALDLKVEDVRLASCNAHSRRVKEGLTVTVQDIQVHQYVCNPQSGPVWLDAGSVCCGPLNIDLVNFIRDKGMNKAKKHFLKKHDTKSKRLWFLWGHDELTLQTPGGTQDQCGCHGGCMFFTMKRRESLRHGDPLAMPGLMWRPDSLHGGSHFGESLLHKGQAAFDACDRTPDDSPTKMFKFTRGWVHSSPSSSPDEVDTQPMVKKEDQQDGVNSTNKSVDKSDDKDVESQDVKEDEISEKEKDDGRVGVDEVDTEVKGAPVKRAASLNMRSAVKGDAEKLMGSSYSLPTTTFQVKVEPDDEDEGNKRRRSRAKSSGAQSSSDSVSDSEYYSAEEDADSEKTSKKRTKSVSDTTSVSKNTQSPTTTEVTSTYSSAQSPVGDTTTSSLKVESPSRKVSTSSTISYRSVRSGQKGSKERLIEKEVIASRFAGYLPYLNHNRCQEWLKTSPSAVESWRTTDPYSQPFCGNFLRTGIMSPPQFHVLQVGLGPSMIAERPRDSDLEEMDEDFQQQEPSSDEDEEETSKVKVHSSASAVGTAIKADIEGPINIMMTPLFLDAANRLVQSAVGSLTGQHPGALLESIHHNSISHALNTAKKVQKKGELVNAVPSETKVTVIIPQINLCMVQAQPTLPESEADHASLLVLHLELLTFNLMTLRSKPIEDQFTPSPNQDASPGHTSTDASCQPLLDSMVSSLTLSQAHSQMRRLQEGRNVFDDFDCPTAIPVQYSRVSFCLDPLDFESLKRGTNNSMSVSEDVMPLNITTTIMAEGGVEDIVFSMGNGVEKMGRLNGGKRKLARALSLEQHGSPPLGKRKLFRNLSREQESPSPQKKGKSKNAEIQGEKIGKGATSIVISVDSFWNHVPTPPHPRREQTTSLLDFNLLTTASPALDSWLNSASNLKFLMEKTQRNRHQRNIALMTFLMAESHESLFKPELPKNKNHYSKCGEAINSDLSCQLVLVLWNYMIQMNEEEAEESTSIDNIPAITTLENGARVLLRQWKVNLLLLNPGLSTMNFLTKQPGYSVEDINKLDTLDTEGHVETSDATVLDEIPSDGSALYGPRPSTDHSDQGDMSGYKSQIYSKLQVSMYDEFSDRKRARNTSGMSSQTEGGARTSTVSYSRIPNMKTSTSTGSMEGSVFSSKAPHGYLPLPDLERVAEFSTGSVSSLDEKIPDDDVIKGNDIPVTSRYPTLPMTSSPGPIMSPSATQIGDIEVIFKPILKYFNLNINDKVSALKQIVEVVGQLSVLFTLEEFEICITKTSSKAMKEKHAKKLSRGKTFQRRDSPAFSCQNISLRLSIQESLREITTINAGDGLGISSSPGGKQEGEISGNIEVVTSVHFGTVLQIVNMAILRLIIQVAQVIKNFQRAKTDLMLQEYLSSLHPDAETSQGQGTSSLYPDHSSHKKMGDSKGGRSLDGHGSKERTLLGGDHDDLESLSSKSGSETIPQCWQTMYHLLNLYNTPEAEEDGQFHLYENPILSFENETCEPVAFFRNRHISEDGHSPVDSDAPVSPPGLAGSSSSIGLSVTCTVGVDEVCVLAELAGLHLEVEVFDICLGLTATQSLLNQAYPGFVKKLPDVSASLQSPSISVFLSKTSKADLMTIASLVIETPQLSGAMTSEKLTTIHVTSLFSIKDIVLEIPLDITMLTDVAAESSKKLAFRIRQLQQAERSYQTNHDDFIPPVIDSADAMTSDHSGVDPFSYRNNIWIVSKVAKINSISIQASLLPQLFTQYLIEEVSCTLKWKGEGMLYATVPKHTLKFLAKSGDTESSAEVSFPQISFKADVQKPSNGTPDAPPTASRTSQKNLMNFNALLEVESFNHNLTSNLLNYILIVQRILAQELSVLTKELQNFNWPSLEDIPSKNKPSDQPKKPFCVYTLLVHFKGLQVTASSPSSSAVRLETGVVELELSNKKEEKGREDDTDSLTDDGGVDNIRIHAKALIELNLSLGTLVRNPVYLEAEPDFEEVAYFKTKIGLTNSPKGQTSSDSAQNISGNGNSGKQTFLVSLIKPVLFIQPHAVDKGLMVWMSYKGAYEQFVQQWQDADDEGILTGPPPSTSSSQAHLPMVRRRPVPTQTTFLFQLTVKEVAICVPFVQTHQMISASASKSDLENPAALIVSLESSLVSAHFRTSLVTKGVFNSFCLRFTENFQSAMDDWLPDMTSDLYNACCVPHGSFEVGSKVDLVASDPSQGQWKVGFRWHMKGIDVKVDPSIGHYLSGLANTMTSIAGSEDVADLTSVTETQEGGSSNDALSDQEGKAKRPGSLKLKDEEVKKSNFEIIKELNEQAKVVSDLKTLGAKSGTIKEETERLAKLEAEAQRDAKRAMRKKLFEMGKSMARRDDMTKKKKDSGEKLTPTEEGGGKTLLERRQTLLQMKNSTSGKQRTVSSIESPNLKDGIPTTPYTPTTPFTPSEKFGHWWTERKAKRQSVTLDTRGKGHDLNITVGDPSRFQDELMVRRRRFILQSTLTYDETDSGSGSDLDSGDDKDAIDGGVSSKYTGDDEQARLGDTGQDGGTEAEAGSLEPDIQLDLDVIINIDSGKLSFICYQKADENPEFFFRNTMGDKKTGAMTAWITKSSVWPDAPFPTQVKPPQGITFFAIPSVDVKAHYSSQQSGDRTALVLPQVKSSPPSSPNLSKKEAGQQKRGVMYVWAQMKSPEDEIIVTTSILDFMEQALKVIPPAPESPTPTSPTANEPSSPQKEVRDIDASTNSLVSSSAVDYTTFPVDVVVYFLVQPSVIHLTCLPASRVECHLQLPCTELSFSSTEFVDDKAKESDERYKSPTRMRQLSGDDMLEVRKSANSGLHCSIVLSNFSLVVFHPYGEQLRKDLNQRITDQQSVDHSGSGEKPQASATASRRDALSLEVSLVKVNISRERSREFPHMNISLPHGSPMSPSTLPAKTVINKFSVICDMGSASFQYDMRRLTEMLAFPKVWYRKSLAKRLFLGKEARSPDEEESSGHSGSQTDDELSSSTSSSSDSEDSFSRLPSRTVNRGSSVPRGSMLHTPPSPTSGVRPRDAISSGDEDDASPSISSKRKAVLPSRRARLESIHKRSIQEKGGESADKTKSLKRESRPQSPQVLKQDKAPKWKTVVVIAINVDKLDTNINMSNVMGTTVLTVLELRGQSNILMDSNNQRDLHLISNLASLSLESKGGVVGGLLDTKGLHVEVLQKKLKEREPHHNIKVGVESFASRLDYMGSSSLLANLTGLQVSEKDEWKCTMERGKDRHLESMYTNTVIVWDSMHLIICRSTTPDILKSYNRLEEFVTLQLQSSKKMLSSWKPPGLESSTAQDTISGNRKTSANASRRAASPVKTSSTTPGMKRKLRRQQSSKADPGDETSSEGNHWHSIFKWCSQVFGGQTSSSCQGLQLGGQVTLQGKKAVVTCFHGLNFRSSSWALFTLREPHIQFETNAFEVPAEQGQKSSKTLVVQNLLFDLGHNQTQREDGWLAMIHRVYRNEKSHFPFNGTIDECFQYVSAIKCPEEIEQFMQSQKFFPPVKSSTYKHKADPIFALPKLQVVMESKQTFQANGSDDVEPLKVQVTFVTTFTDHLYVSMDVELLLFLHDLVIAYMEYKEKAMSLQLQSSAGAVGPPSKPPSAKTESRKKSITDQKAKEDSTTDSPPTPSRDKREFSCSTWQLEPTVRLLSWGGKQIEPVGADYILNKLGFKHARTTIPKWIQRGVMDPSDLTVSLIVREMLKMMDEGTEEEKNARKT</sequence>
<feature type="compositionally biased region" description="Low complexity" evidence="2">
    <location>
        <begin position="3639"/>
        <end position="3648"/>
    </location>
</feature>
<evidence type="ECO:0000313" key="6">
    <source>
        <dbReference type="Proteomes" id="UP001152320"/>
    </source>
</evidence>
<feature type="compositionally biased region" description="Pro residues" evidence="2">
    <location>
        <begin position="3629"/>
        <end position="3638"/>
    </location>
</feature>
<feature type="region of interest" description="Disordered" evidence="2">
    <location>
        <begin position="3783"/>
        <end position="3805"/>
    </location>
</feature>
<evidence type="ECO:0000256" key="3">
    <source>
        <dbReference type="SAM" id="Phobius"/>
    </source>
</evidence>
<feature type="compositionally biased region" description="Polar residues" evidence="2">
    <location>
        <begin position="1246"/>
        <end position="1256"/>
    </location>
</feature>
<feature type="compositionally biased region" description="Polar residues" evidence="2">
    <location>
        <begin position="2342"/>
        <end position="2352"/>
    </location>
</feature>
<feature type="transmembrane region" description="Helical" evidence="3">
    <location>
        <begin position="20"/>
        <end position="46"/>
    </location>
</feature>
<feature type="region of interest" description="Disordered" evidence="2">
    <location>
        <begin position="3289"/>
        <end position="3360"/>
    </location>
</feature>
<feature type="compositionally biased region" description="Polar residues" evidence="2">
    <location>
        <begin position="1337"/>
        <end position="1374"/>
    </location>
</feature>
<feature type="compositionally biased region" description="Basic and acidic residues" evidence="2">
    <location>
        <begin position="4547"/>
        <end position="4563"/>
    </location>
</feature>
<feature type="compositionally biased region" description="Low complexity" evidence="2">
    <location>
        <begin position="1276"/>
        <end position="1293"/>
    </location>
</feature>
<feature type="region of interest" description="Disordered" evidence="2">
    <location>
        <begin position="4531"/>
        <end position="4579"/>
    </location>
</feature>
<dbReference type="Pfam" id="PF25040">
    <property type="entry name" value="BLTP1_C"/>
    <property type="match status" value="3"/>
</dbReference>
<feature type="compositionally biased region" description="Polar residues" evidence="2">
    <location>
        <begin position="3190"/>
        <end position="3204"/>
    </location>
</feature>
<feature type="compositionally biased region" description="Low complexity" evidence="2">
    <location>
        <begin position="1312"/>
        <end position="1336"/>
    </location>
</feature>
<dbReference type="InterPro" id="IPR056742">
    <property type="entry name" value="BLTP1_C"/>
</dbReference>
<feature type="compositionally biased region" description="Basic and acidic residues" evidence="2">
    <location>
        <begin position="1202"/>
        <end position="1212"/>
    </location>
</feature>
<dbReference type="Proteomes" id="UP001152320">
    <property type="component" value="Chromosome 15"/>
</dbReference>
<gene>
    <name evidence="5" type="ORF">HOLleu_30659</name>
</gene>
<dbReference type="OrthoDB" id="10051416at2759"/>
<feature type="region of interest" description="Disordered" evidence="2">
    <location>
        <begin position="1622"/>
        <end position="1643"/>
    </location>
</feature>
<dbReference type="InterPro" id="IPR033616">
    <property type="entry name" value="BLTP1"/>
</dbReference>
<keyword evidence="1" id="KW-0175">Coiled coil</keyword>
<feature type="region of interest" description="Disordered" evidence="2">
    <location>
        <begin position="1999"/>
        <end position="2031"/>
    </location>
</feature>
<dbReference type="GO" id="GO:0048488">
    <property type="term" value="P:synaptic vesicle endocytosis"/>
    <property type="evidence" value="ECO:0007669"/>
    <property type="project" value="TreeGrafter"/>
</dbReference>
<dbReference type="PANTHER" id="PTHR31640:SF1">
    <property type="entry name" value="BRIDGE-LIKE LIPID TRANSFER PROTEIN FAMILY MEMBER 1"/>
    <property type="match status" value="1"/>
</dbReference>
<dbReference type="InterPro" id="IPR056741">
    <property type="entry name" value="BLTP1_M"/>
</dbReference>
<feature type="compositionally biased region" description="Acidic residues" evidence="2">
    <location>
        <begin position="1461"/>
        <end position="1482"/>
    </location>
</feature>
<feature type="region of interest" description="Disordered" evidence="2">
    <location>
        <begin position="2053"/>
        <end position="2073"/>
    </location>
</feature>
<dbReference type="GO" id="GO:0098793">
    <property type="term" value="C:presynapse"/>
    <property type="evidence" value="ECO:0007669"/>
    <property type="project" value="GOC"/>
</dbReference>
<feature type="coiled-coil region" evidence="1">
    <location>
        <begin position="3248"/>
        <end position="3275"/>
    </location>
</feature>
<feature type="compositionally biased region" description="Polar residues" evidence="2">
    <location>
        <begin position="1625"/>
        <end position="1643"/>
    </location>
</feature>
<accession>A0A9Q1GX56</accession>
<dbReference type="EMBL" id="JAIZAY010000015">
    <property type="protein sequence ID" value="KAJ8028437.1"/>
    <property type="molecule type" value="Genomic_DNA"/>
</dbReference>
<feature type="region of interest" description="Disordered" evidence="2">
    <location>
        <begin position="1779"/>
        <end position="1800"/>
    </location>
</feature>
<feature type="compositionally biased region" description="Polar residues" evidence="2">
    <location>
        <begin position="4234"/>
        <end position="4252"/>
    </location>
</feature>
<feature type="region of interest" description="Disordered" evidence="2">
    <location>
        <begin position="1459"/>
        <end position="1491"/>
    </location>
</feature>
<keyword evidence="3" id="KW-1133">Transmembrane helix</keyword>
<feature type="region of interest" description="Disordered" evidence="2">
    <location>
        <begin position="3190"/>
        <end position="3219"/>
    </location>
</feature>
<proteinExistence type="predicted"/>
<feature type="compositionally biased region" description="Polar residues" evidence="2">
    <location>
        <begin position="3322"/>
        <end position="3342"/>
    </location>
</feature>
<dbReference type="PANTHER" id="PTHR31640">
    <property type="entry name" value="TRANSMEMBRANE PROTEIN KIAA1109"/>
    <property type="match status" value="1"/>
</dbReference>
<reference evidence="5" key="1">
    <citation type="submission" date="2021-10" db="EMBL/GenBank/DDBJ databases">
        <title>Tropical sea cucumber genome reveals ecological adaptation and Cuvierian tubules defense mechanism.</title>
        <authorList>
            <person name="Chen T."/>
        </authorList>
    </citation>
    <scope>NUCLEOTIDE SEQUENCE</scope>
    <source>
        <strain evidence="5">Nanhai2018</strain>
        <tissue evidence="5">Muscle</tissue>
    </source>
</reference>
<dbReference type="Pfam" id="PF20413">
    <property type="entry name" value="BLTP1_N"/>
    <property type="match status" value="1"/>
</dbReference>
<dbReference type="InterPro" id="IPR047104">
    <property type="entry name" value="BLTP1_N"/>
</dbReference>
<evidence type="ECO:0000256" key="2">
    <source>
        <dbReference type="SAM" id="MobiDB-lite"/>
    </source>
</evidence>
<evidence type="ECO:0000313" key="5">
    <source>
        <dbReference type="EMBL" id="KAJ8028437.1"/>
    </source>
</evidence>
<feature type="region of interest" description="Disordered" evidence="2">
    <location>
        <begin position="1147"/>
        <end position="1376"/>
    </location>
</feature>
<evidence type="ECO:0000256" key="1">
    <source>
        <dbReference type="SAM" id="Coils"/>
    </source>
</evidence>